<dbReference type="PROSITE" id="PS00915">
    <property type="entry name" value="PI3_4_KINASE_1"/>
    <property type="match status" value="1"/>
</dbReference>
<dbReference type="EC" id="2.7.11.1" evidence="2"/>
<evidence type="ECO:0000259" key="12">
    <source>
        <dbReference type="PROSITE" id="PS50290"/>
    </source>
</evidence>
<dbReference type="InterPro" id="IPR011009">
    <property type="entry name" value="Kinase-like_dom_sf"/>
</dbReference>
<evidence type="ECO:0000256" key="2">
    <source>
        <dbReference type="ARBA" id="ARBA00012513"/>
    </source>
</evidence>
<dbReference type="InterPro" id="IPR038980">
    <property type="entry name" value="ATM_plant"/>
</dbReference>
<keyword evidence="11" id="KW-0472">Membrane</keyword>
<dbReference type="SMART" id="SM00146">
    <property type="entry name" value="PI3Kc"/>
    <property type="match status" value="1"/>
</dbReference>
<evidence type="ECO:0000256" key="3">
    <source>
        <dbReference type="ARBA" id="ARBA00022527"/>
    </source>
</evidence>
<name>A0AAD4K8P8_9MUSC</name>
<evidence type="ECO:0000313" key="16">
    <source>
        <dbReference type="Proteomes" id="UP001200034"/>
    </source>
</evidence>
<dbReference type="Pfam" id="PF23593">
    <property type="entry name" value="HEAT_ATR"/>
    <property type="match status" value="1"/>
</dbReference>
<feature type="domain" description="FAT" evidence="13">
    <location>
        <begin position="1752"/>
        <end position="2355"/>
    </location>
</feature>
<proteinExistence type="predicted"/>
<comment type="catalytic activity">
    <reaction evidence="10">
        <text>L-threonyl-[protein] + ATP = O-phospho-L-threonyl-[protein] + ADP + H(+)</text>
        <dbReference type="Rhea" id="RHEA:46608"/>
        <dbReference type="Rhea" id="RHEA-COMP:11060"/>
        <dbReference type="Rhea" id="RHEA-COMP:11605"/>
        <dbReference type="ChEBI" id="CHEBI:15378"/>
        <dbReference type="ChEBI" id="CHEBI:30013"/>
        <dbReference type="ChEBI" id="CHEBI:30616"/>
        <dbReference type="ChEBI" id="CHEBI:61977"/>
        <dbReference type="ChEBI" id="CHEBI:456216"/>
        <dbReference type="EC" id="2.7.11.1"/>
    </reaction>
</comment>
<evidence type="ECO:0000256" key="7">
    <source>
        <dbReference type="ARBA" id="ARBA00022777"/>
    </source>
</evidence>
<sequence>MGELLNELQRLISELRSDKTMARSKAMELLDQKLNTSRDLLYETFALSQDLCWADLFQAVKDSIFIHASSLQEAREKQYKTLADKCYLYGNVLGKIIDYNLEMGRQRNGHFLSKSMIFSAFEEGIKQRIVVKHFGDHFINIVDRGIYLSPSYISQLKVNEYSRILSYLFELNIENDQFLRSKLLTCITKTVQIARERVQLHADLADYLPTLKEYAEDERNAKEVVQLYRLFLQEAIKLCIFLQLSVNYHNQLCIYMQQILPKFCDFHNSDTFRDDSKQVFFECVSLSLHALYPKLNAQDFNTFQVSIDESWPQTLQKLKTIVSMEIRKNSFGRSKLTPLSDRFNANFIKMSALIMYIVSVAVVTGIPIVIQTLLQLHWHLEQAAPAEDAAGVPSKRAKIDHIERIIALIECRETNFNDTWFAIFAAMLQLSPTIVNSANYELTLRTTRDVLLIYGNGDNLRNVRLCLLSILSKEQQLLQTQAIPVDYLSTIWTQIAGHLITDSRQVADVVEEKQIMLKALIRHHKLTTKQCSSLLQAIQANEFLRRNECVATIREIFIYADRCGLNKASPADLEPIMNWAYGSEKASASQIIYNIAAIDAKLLADTFAIGIINLLDEQQLLQLSGQLEQPQITTAADSNLQLLQYKYNKELICLDAHFQARLQSAAKSQNLAELSTAAKNCLFQHSYEPLMRLLNLTASNEHTATDLLKNLKCLRKLTCTMERLLHYKVFDADNLLQCPLIKRIGLFLSHIEFQYKAHEAEPMNDNDLRDILEQQMAVLDVFNSNEILLQYLENQPIEMLLEFVGALLKHNCTRRDPIESADRSALIMQCLHILGRLCAHSSCRSDALRHLSSNMQQSHFGCPEIVLMVKLLCSCKRLSNEAVEFLVDQVKWVFRQHYTQVAIVSQLVEQLPTIFYFVYENENLLDDMMLALMSLLTLSLKKSYPAHLAAKVMQCVGDVAQSCPNIFALDNFAVICNSVAKFLSMPTLEVRLAATATLTLLLNTNYCVAEHDDSVTRSEQHLEFCEQLLASIPWDKFQFNSKDLQQNSNAVTVQSLVAFFAYSSFHQETVLLKLLQYCVKHKLNETDFCAFDSVVPAYKQSMRQLMMPYADAMLHKCRAELMSSASFPYYLCYESKKVFLAQHAKSLMAYTFLYSTPEDIKRHHAYLISDYVDILKAYDMLKHCDELSTDESKQILNNLHSNTLKYKVDLMDTDLNARTLYCTVRMLLDKQELARLFGGTVLCNTNPAWYSLTASELFTCLQRQMNGDDWSPNHRLQAVSQYMLEKPLMMVELLTMLKTDCYEALLPSQLLHCFFLYCSIADAMLDAIKTLSEEDSMQRYERLLNENCAYFVRDIWFFVCRLLLHTKCGQLQRAGLKFLELMLAKRSFDYYADAMRLNEFAKLMRALHQHMETSQLQEQAAHVEHTFSAAHKKQIRMETLLEENSDDDYRFGQHVRPTDSQLPNIGDCSVWSYMASYMKPNRLGGCLPGLRAYIAKHKQQLATEEQLLFHFINRLIHMVRHAEKPEHSREALKCLAEIGPLKMQHISYYFQGDFDAFEESDEEPMPQFVRAMLRVLEQQLFHFQTSTQQALIQVIGHVVNSSSGRAQCASHANLRIFCEPEKTTSFLSSQSAIPAIDWLALLQASEHLDYEPWMCAFMRKVFEACGWSGFDSFAGNSFDFAYACLQPFIKLLLGNKELHLNSLCVMLDHFFAQFCAQAKGIYQEKRAIKLFLYICERIRLINNWTISINFDNAIRASNHCQAYFLSILYLELWACSSNESPDSDILTDDSFQKSAKKAYESIGCLDAMTGFLNPLRSRVDYLSLNNNLFGCWLESDQLDRSNSEMIVSIMKSNGMLALANLQQRSMPGEQIDYEILWRLTQWDEPVDAQPRERSHTTNNLELEFNKQHYLALKSINNREEENTTLAINNAYDCIREVLRDISVECLQSVYKYMTWLSTLQQAEDFAKIQFCPTLSSEQIKETFDKWQTELELTYGNFSCKEHVLSHQVALLKMAGTRASRRIEQYYLKSPVETYLLKAINECKHAGKLNLATKYIATLRAMPNIKMVSRISVLLEDAEVQMRTGNHQIAKATLAHVLTDKEFQYCLQRVPAMLMQGEFLMNTNAARFNDVLQHNFSAATVLLDRFAEHREMLQSKYPDHFAWDTFSKFQNDNHKSSHAAIAKFADLEYQKMHNYRNSQEYKMLSEIIRQNRQLAGTVNTRADRDLRVGAHNMNRFAALDQDRLKQINDSLTEHLCTALEHYIAYCQVDNGASSAEIYRIIALWFTNESNTTMLSKISAKIAQVPSYKFICALNQMVGRLSSTNVEFRRLLVELLVRCGKEHPQQTFYKLYPLVFAHMDGSNSNTQRAEIAKKIIAQICEGETAVANCNQQFATVFPALIDFSNSYLKPNPNGRTAIPHRVPEKLSHLSSLELNLVQCPTLPLAPRADRVYQVTSEFNCPHYLTPFFNSSSALLGIVKWSTEYNLCNGINAPIKVLCCCSDGAKRPQLIKGRDDLRQDAVMQQVFGLVNELVNTDSECINRKLQLRTYQVTPLSMRSGILEWCSNTIPIGVYLVGNNKGGAHVRYRPNDWTNVKCRTTLQVTMQKTPSERQKIFKLICERIKPVFHYFLLEKFHTPGVWFERRLAYIHSVAMTSMVGYVLGLGDRHMQNILIDEQTAEVVHIDFGIAFEQGKIQTTPETVPFRLTRDMVAPMGVCGTNGVFTKSCEAVLQILRRYKPVLMTILEVLLYDPLFIWGVLSNQPTNEESKNLLAQRALLLVQHKLEGRESGILDNTSVETQVQHLINEARQPSNLALVYPGWDPYL</sequence>
<feature type="domain" description="PI3K/PI4K catalytic" evidence="12">
    <location>
        <begin position="2478"/>
        <end position="2796"/>
    </location>
</feature>
<keyword evidence="11" id="KW-1133">Transmembrane helix</keyword>
<feature type="domain" description="FATC" evidence="14">
    <location>
        <begin position="2790"/>
        <end position="2822"/>
    </location>
</feature>
<evidence type="ECO:0000256" key="11">
    <source>
        <dbReference type="SAM" id="Phobius"/>
    </source>
</evidence>
<evidence type="ECO:0000256" key="1">
    <source>
        <dbReference type="ARBA" id="ARBA00004123"/>
    </source>
</evidence>
<dbReference type="GO" id="GO:0005524">
    <property type="term" value="F:ATP binding"/>
    <property type="evidence" value="ECO:0007669"/>
    <property type="project" value="UniProtKB-KW"/>
</dbReference>
<keyword evidence="4" id="KW-0808">Transferase</keyword>
<dbReference type="PROSITE" id="PS51189">
    <property type="entry name" value="FAT"/>
    <property type="match status" value="1"/>
</dbReference>
<keyword evidence="16" id="KW-1185">Reference proteome</keyword>
<dbReference type="PROSITE" id="PS50290">
    <property type="entry name" value="PI3_4_KINASE_3"/>
    <property type="match status" value="1"/>
</dbReference>
<dbReference type="InterPro" id="IPR018936">
    <property type="entry name" value="PI3/4_kinase_CS"/>
</dbReference>
<dbReference type="PANTHER" id="PTHR37079:SF4">
    <property type="entry name" value="SERINE_THREONINE-PROTEIN KINASE ATM"/>
    <property type="match status" value="1"/>
</dbReference>
<dbReference type="Gene3D" id="3.30.1010.10">
    <property type="entry name" value="Phosphatidylinositol 3-kinase Catalytic Subunit, Chain A, domain 4"/>
    <property type="match status" value="1"/>
</dbReference>
<comment type="subcellular location">
    <subcellularLocation>
        <location evidence="1">Nucleus</location>
    </subcellularLocation>
</comment>
<keyword evidence="6" id="KW-0227">DNA damage</keyword>
<reference evidence="15" key="1">
    <citation type="journal article" date="2021" name="Mol. Ecol. Resour.">
        <title>Phylogenomic analyses of the genus Drosophila reveals genomic signals of climate adaptation.</title>
        <authorList>
            <person name="Li F."/>
            <person name="Rane R.V."/>
            <person name="Luria V."/>
            <person name="Xiong Z."/>
            <person name="Chen J."/>
            <person name="Li Z."/>
            <person name="Catullo R.A."/>
            <person name="Griffin P.C."/>
            <person name="Schiffer M."/>
            <person name="Pearce S."/>
            <person name="Lee S.F."/>
            <person name="McElroy K."/>
            <person name="Stocker A."/>
            <person name="Shirriffs J."/>
            <person name="Cockerell F."/>
            <person name="Coppin C."/>
            <person name="Sgro C.M."/>
            <person name="Karger A."/>
            <person name="Cain J.W."/>
            <person name="Weber J.A."/>
            <person name="Santpere G."/>
            <person name="Kirschner M.W."/>
            <person name="Hoffmann A.A."/>
            <person name="Oakeshott J.G."/>
            <person name="Zhang G."/>
        </authorList>
    </citation>
    <scope>NUCLEOTIDE SEQUENCE</scope>
    <source>
        <strain evidence="15">BGI-SZ-2011g</strain>
    </source>
</reference>
<protein>
    <recommendedName>
        <fullName evidence="2">non-specific serine/threonine protein kinase</fullName>
        <ecNumber evidence="2">2.7.11.1</ecNumber>
    </recommendedName>
</protein>
<dbReference type="PANTHER" id="PTHR37079">
    <property type="entry name" value="SERINE/THREONINE-PROTEIN KINASE ATM"/>
    <property type="match status" value="1"/>
</dbReference>
<comment type="caution">
    <text evidence="15">The sequence shown here is derived from an EMBL/GenBank/DDBJ whole genome shotgun (WGS) entry which is preliminary data.</text>
</comment>
<dbReference type="InterPro" id="IPR014009">
    <property type="entry name" value="PIK_FAT"/>
</dbReference>
<evidence type="ECO:0000256" key="9">
    <source>
        <dbReference type="ARBA" id="ARBA00023242"/>
    </source>
</evidence>
<accession>A0AAD4K8P8</accession>
<dbReference type="PROSITE" id="PS51190">
    <property type="entry name" value="FATC"/>
    <property type="match status" value="1"/>
</dbReference>
<dbReference type="InterPro" id="IPR036940">
    <property type="entry name" value="PI3/4_kinase_cat_sf"/>
</dbReference>
<dbReference type="InterPro" id="IPR000403">
    <property type="entry name" value="PI3/4_kinase_cat_dom"/>
</dbReference>
<dbReference type="SMART" id="SM01343">
    <property type="entry name" value="FATC"/>
    <property type="match status" value="1"/>
</dbReference>
<evidence type="ECO:0000256" key="10">
    <source>
        <dbReference type="ARBA" id="ARBA00047899"/>
    </source>
</evidence>
<dbReference type="InterPro" id="IPR057564">
    <property type="entry name" value="HEAT_ATR"/>
</dbReference>
<dbReference type="GO" id="GO:0004674">
    <property type="term" value="F:protein serine/threonine kinase activity"/>
    <property type="evidence" value="ECO:0007669"/>
    <property type="project" value="UniProtKB-KW"/>
</dbReference>
<evidence type="ECO:0000256" key="5">
    <source>
        <dbReference type="ARBA" id="ARBA00022741"/>
    </source>
</evidence>
<dbReference type="InterPro" id="IPR003152">
    <property type="entry name" value="FATC_dom"/>
</dbReference>
<dbReference type="Pfam" id="PF02260">
    <property type="entry name" value="FATC"/>
    <property type="match status" value="1"/>
</dbReference>
<dbReference type="Gene3D" id="1.10.1070.11">
    <property type="entry name" value="Phosphatidylinositol 3-/4-kinase, catalytic domain"/>
    <property type="match status" value="1"/>
</dbReference>
<feature type="transmembrane region" description="Helical" evidence="11">
    <location>
        <begin position="352"/>
        <end position="374"/>
    </location>
</feature>
<dbReference type="GO" id="GO:0006281">
    <property type="term" value="P:DNA repair"/>
    <property type="evidence" value="ECO:0007669"/>
    <property type="project" value="InterPro"/>
</dbReference>
<keyword evidence="11" id="KW-0812">Transmembrane</keyword>
<keyword evidence="7" id="KW-0418">Kinase</keyword>
<evidence type="ECO:0000313" key="15">
    <source>
        <dbReference type="EMBL" id="KAH8386431.1"/>
    </source>
</evidence>
<dbReference type="Proteomes" id="UP001200034">
    <property type="component" value="Unassembled WGS sequence"/>
</dbReference>
<dbReference type="SUPFAM" id="SSF56112">
    <property type="entry name" value="Protein kinase-like (PK-like)"/>
    <property type="match status" value="1"/>
</dbReference>
<dbReference type="PROSITE" id="PS00916">
    <property type="entry name" value="PI3_4_KINASE_2"/>
    <property type="match status" value="1"/>
</dbReference>
<evidence type="ECO:0000259" key="14">
    <source>
        <dbReference type="PROSITE" id="PS51190"/>
    </source>
</evidence>
<keyword evidence="5" id="KW-0547">Nucleotide-binding</keyword>
<gene>
    <name evidence="15" type="ORF">KR093_000425</name>
</gene>
<evidence type="ECO:0000256" key="4">
    <source>
        <dbReference type="ARBA" id="ARBA00022679"/>
    </source>
</evidence>
<evidence type="ECO:0000256" key="6">
    <source>
        <dbReference type="ARBA" id="ARBA00022763"/>
    </source>
</evidence>
<organism evidence="15 16">
    <name type="scientific">Drosophila rubida</name>
    <dbReference type="NCBI Taxonomy" id="30044"/>
    <lineage>
        <taxon>Eukaryota</taxon>
        <taxon>Metazoa</taxon>
        <taxon>Ecdysozoa</taxon>
        <taxon>Arthropoda</taxon>
        <taxon>Hexapoda</taxon>
        <taxon>Insecta</taxon>
        <taxon>Pterygota</taxon>
        <taxon>Neoptera</taxon>
        <taxon>Endopterygota</taxon>
        <taxon>Diptera</taxon>
        <taxon>Brachycera</taxon>
        <taxon>Muscomorpha</taxon>
        <taxon>Ephydroidea</taxon>
        <taxon>Drosophilidae</taxon>
        <taxon>Drosophila</taxon>
    </lineage>
</organism>
<dbReference type="Pfam" id="PF00454">
    <property type="entry name" value="PI3_PI4_kinase"/>
    <property type="match status" value="1"/>
</dbReference>
<dbReference type="InterPro" id="IPR044107">
    <property type="entry name" value="PIKKc_ATM"/>
</dbReference>
<dbReference type="GO" id="GO:0005634">
    <property type="term" value="C:nucleus"/>
    <property type="evidence" value="ECO:0007669"/>
    <property type="project" value="UniProtKB-SubCell"/>
</dbReference>
<dbReference type="CDD" id="cd05171">
    <property type="entry name" value="PIKKc_ATM"/>
    <property type="match status" value="1"/>
</dbReference>
<evidence type="ECO:0000256" key="8">
    <source>
        <dbReference type="ARBA" id="ARBA00022840"/>
    </source>
</evidence>
<keyword evidence="3" id="KW-0723">Serine/threonine-protein kinase</keyword>
<keyword evidence="8" id="KW-0067">ATP-binding</keyword>
<dbReference type="EMBL" id="JAJJHW010000095">
    <property type="protein sequence ID" value="KAH8386431.1"/>
    <property type="molecule type" value="Genomic_DNA"/>
</dbReference>
<keyword evidence="9" id="KW-0539">Nucleus</keyword>
<evidence type="ECO:0000259" key="13">
    <source>
        <dbReference type="PROSITE" id="PS51189"/>
    </source>
</evidence>